<comment type="caution">
    <text evidence="1">The sequence shown here is derived from an EMBL/GenBank/DDBJ whole genome shotgun (WGS) entry which is preliminary data.</text>
</comment>
<protein>
    <submittedName>
        <fullName evidence="1">Uncharacterized protein</fullName>
    </submittedName>
</protein>
<gene>
    <name evidence="1" type="ORF">GCM10023090_32100</name>
</gene>
<dbReference type="Proteomes" id="UP001501788">
    <property type="component" value="Unassembled WGS sequence"/>
</dbReference>
<proteinExistence type="predicted"/>
<organism evidence="1 2">
    <name type="scientific">Acidovorax lacteus</name>
    <dbReference type="NCBI Taxonomy" id="1924988"/>
    <lineage>
        <taxon>Bacteria</taxon>
        <taxon>Pseudomonadati</taxon>
        <taxon>Pseudomonadota</taxon>
        <taxon>Betaproteobacteria</taxon>
        <taxon>Burkholderiales</taxon>
        <taxon>Comamonadaceae</taxon>
        <taxon>Acidovorax</taxon>
    </lineage>
</organism>
<name>A0ABP8LKM7_9BURK</name>
<evidence type="ECO:0000313" key="2">
    <source>
        <dbReference type="Proteomes" id="UP001501788"/>
    </source>
</evidence>
<evidence type="ECO:0000313" key="1">
    <source>
        <dbReference type="EMBL" id="GAA4430546.1"/>
    </source>
</evidence>
<accession>A0ABP8LKM7</accession>
<dbReference type="EMBL" id="BAABEX010000031">
    <property type="protein sequence ID" value="GAA4430546.1"/>
    <property type="molecule type" value="Genomic_DNA"/>
</dbReference>
<reference evidence="2" key="1">
    <citation type="journal article" date="2019" name="Int. J. Syst. Evol. Microbiol.">
        <title>The Global Catalogue of Microorganisms (GCM) 10K type strain sequencing project: providing services to taxonomists for standard genome sequencing and annotation.</title>
        <authorList>
            <consortium name="The Broad Institute Genomics Platform"/>
            <consortium name="The Broad Institute Genome Sequencing Center for Infectious Disease"/>
            <person name="Wu L."/>
            <person name="Ma J."/>
        </authorList>
    </citation>
    <scope>NUCLEOTIDE SEQUENCE [LARGE SCALE GENOMIC DNA]</scope>
    <source>
        <strain evidence="2">JCM 31890</strain>
    </source>
</reference>
<keyword evidence="2" id="KW-1185">Reference proteome</keyword>
<sequence length="216" mass="24498">MTSPHIVLDHVEGIVLDPANPPFNNYHAFWQNYVGLKILADAVREAELKVIADDPYAKHVVLSAFSSSTPPVVPCAFNWFSVTLVNYLRLVALVDLMIKNGWASAALADPANRSEIKKHCTDYVKLVVPEIYKWRNKVAAHFAATDPFSDDTLGTLEQSIMNPISYQYPHYYVGLLQWNTQGTSSELPTWALTETYQRLAPRFWPEMKLREPENGF</sequence>
<dbReference type="RefSeq" id="WP_345067678.1">
    <property type="nucleotide sequence ID" value="NZ_BAABEX010000031.1"/>
</dbReference>